<dbReference type="PROSITE" id="PS00387">
    <property type="entry name" value="PPASE"/>
    <property type="match status" value="1"/>
</dbReference>
<evidence type="ECO:0000256" key="10">
    <source>
        <dbReference type="ARBA" id="ARBA00040300"/>
    </source>
</evidence>
<dbReference type="GO" id="GO:0006796">
    <property type="term" value="P:phosphate-containing compound metabolic process"/>
    <property type="evidence" value="ECO:0007669"/>
    <property type="project" value="InterPro"/>
</dbReference>
<accession>A0A267EIP8</accession>
<evidence type="ECO:0000313" key="12">
    <source>
        <dbReference type="Proteomes" id="UP000215902"/>
    </source>
</evidence>
<dbReference type="GO" id="GO:0000287">
    <property type="term" value="F:magnesium ion binding"/>
    <property type="evidence" value="ECO:0007669"/>
    <property type="project" value="InterPro"/>
</dbReference>
<dbReference type="EMBL" id="NIVC01002036">
    <property type="protein sequence ID" value="PAA61395.1"/>
    <property type="molecule type" value="Genomic_DNA"/>
</dbReference>
<evidence type="ECO:0000256" key="7">
    <source>
        <dbReference type="ARBA" id="ARBA00022801"/>
    </source>
</evidence>
<evidence type="ECO:0000256" key="5">
    <source>
        <dbReference type="ARBA" id="ARBA00022490"/>
    </source>
</evidence>
<dbReference type="PANTHER" id="PTHR10286">
    <property type="entry name" value="INORGANIC PYROPHOSPHATASE"/>
    <property type="match status" value="1"/>
</dbReference>
<evidence type="ECO:0000256" key="2">
    <source>
        <dbReference type="ARBA" id="ARBA00004496"/>
    </source>
</evidence>
<dbReference type="GO" id="GO:0005737">
    <property type="term" value="C:cytoplasm"/>
    <property type="evidence" value="ECO:0007669"/>
    <property type="project" value="UniProtKB-SubCell"/>
</dbReference>
<keyword evidence="7" id="KW-0378">Hydrolase</keyword>
<evidence type="ECO:0000256" key="4">
    <source>
        <dbReference type="ARBA" id="ARBA00012146"/>
    </source>
</evidence>
<dbReference type="Pfam" id="PF00719">
    <property type="entry name" value="Pyrophosphatase"/>
    <property type="match status" value="1"/>
</dbReference>
<evidence type="ECO:0000256" key="3">
    <source>
        <dbReference type="ARBA" id="ARBA00006220"/>
    </source>
</evidence>
<dbReference type="STRING" id="282301.A0A267EIP8"/>
<dbReference type="InterPro" id="IPR036649">
    <property type="entry name" value="Pyrophosphatase_sf"/>
</dbReference>
<dbReference type="Proteomes" id="UP000215902">
    <property type="component" value="Unassembled WGS sequence"/>
</dbReference>
<dbReference type="FunFam" id="3.90.80.10:FF:000004">
    <property type="entry name" value="Inorganic pyrophosphatase"/>
    <property type="match status" value="1"/>
</dbReference>
<evidence type="ECO:0000256" key="1">
    <source>
        <dbReference type="ARBA" id="ARBA00001946"/>
    </source>
</evidence>
<dbReference type="Gene3D" id="3.90.80.10">
    <property type="entry name" value="Inorganic pyrophosphatase"/>
    <property type="match status" value="1"/>
</dbReference>
<dbReference type="InterPro" id="IPR008162">
    <property type="entry name" value="Pyrophosphatase"/>
</dbReference>
<reference evidence="11 12" key="1">
    <citation type="submission" date="2017-06" db="EMBL/GenBank/DDBJ databases">
        <title>A platform for efficient transgenesis in Macrostomum lignano, a flatworm model organism for stem cell research.</title>
        <authorList>
            <person name="Berezikov E."/>
        </authorList>
    </citation>
    <scope>NUCLEOTIDE SEQUENCE [LARGE SCALE GENOMIC DNA]</scope>
    <source>
        <strain evidence="11">DV1</strain>
        <tissue evidence="11">Whole organism</tissue>
    </source>
</reference>
<keyword evidence="8" id="KW-0460">Magnesium</keyword>
<evidence type="ECO:0000256" key="8">
    <source>
        <dbReference type="ARBA" id="ARBA00022842"/>
    </source>
</evidence>
<keyword evidence="12" id="KW-1185">Reference proteome</keyword>
<gene>
    <name evidence="11" type="ORF">BOX15_Mlig002535g1</name>
</gene>
<keyword evidence="6" id="KW-0479">Metal-binding</keyword>
<dbReference type="EC" id="3.6.1.1" evidence="4"/>
<sequence length="289" mass="33119">MSKYWVIERGAPYSTEYKLYFYGPNGPISPFHDIPLFACSEKRELNMVVEIPRWTNAKMEISKEQRLNPIVQDVKKGKLRYVDNVFPHHGYIWNYGALPQTWEDPNHTDERTQAKGDNDPLDVCEIGHRVHPRGSVIQVKPLGILAMIDEGETDWKLLAIDTSDPLAEQLNDVSDIETHMPGFLDATRGWFRNYKVPQGKPRNEFAFDGQFQSRDFALSIIDETHRSWQSLVGHVVDRNSISCDNVSVIGSAYKIDHSEARELVEKQPAVQPPCPIPPEVNQWHFIPAE</sequence>
<dbReference type="OrthoDB" id="1608002at2759"/>
<evidence type="ECO:0000256" key="9">
    <source>
        <dbReference type="ARBA" id="ARBA00032535"/>
    </source>
</evidence>
<dbReference type="AlphaFoldDB" id="A0A267EIP8"/>
<comment type="similarity">
    <text evidence="3">Belongs to the PPase family.</text>
</comment>
<proteinExistence type="inferred from homology"/>
<organism evidence="11 12">
    <name type="scientific">Macrostomum lignano</name>
    <dbReference type="NCBI Taxonomy" id="282301"/>
    <lineage>
        <taxon>Eukaryota</taxon>
        <taxon>Metazoa</taxon>
        <taxon>Spiralia</taxon>
        <taxon>Lophotrochozoa</taxon>
        <taxon>Platyhelminthes</taxon>
        <taxon>Rhabditophora</taxon>
        <taxon>Macrostomorpha</taxon>
        <taxon>Macrostomida</taxon>
        <taxon>Macrostomidae</taxon>
        <taxon>Macrostomum</taxon>
    </lineage>
</organism>
<dbReference type="SUPFAM" id="SSF50324">
    <property type="entry name" value="Inorganic pyrophosphatase"/>
    <property type="match status" value="1"/>
</dbReference>
<evidence type="ECO:0000256" key="6">
    <source>
        <dbReference type="ARBA" id="ARBA00022723"/>
    </source>
</evidence>
<name>A0A267EIP8_9PLAT</name>
<comment type="cofactor">
    <cofactor evidence="1">
        <name>Mg(2+)</name>
        <dbReference type="ChEBI" id="CHEBI:18420"/>
    </cofactor>
</comment>
<comment type="caution">
    <text evidence="11">The sequence shown here is derived from an EMBL/GenBank/DDBJ whole genome shotgun (WGS) entry which is preliminary data.</text>
</comment>
<keyword evidence="5" id="KW-0963">Cytoplasm</keyword>
<dbReference type="GO" id="GO:0004427">
    <property type="term" value="F:inorganic diphosphate phosphatase activity"/>
    <property type="evidence" value="ECO:0007669"/>
    <property type="project" value="UniProtKB-EC"/>
</dbReference>
<dbReference type="CDD" id="cd00412">
    <property type="entry name" value="pyrophosphatase"/>
    <property type="match status" value="1"/>
</dbReference>
<protein>
    <recommendedName>
        <fullName evidence="10">Inorganic pyrophosphatase</fullName>
        <ecNumber evidence="4">3.6.1.1</ecNumber>
    </recommendedName>
    <alternativeName>
        <fullName evidence="9">Pyrophosphate phospho-hydrolase</fullName>
    </alternativeName>
</protein>
<comment type="subcellular location">
    <subcellularLocation>
        <location evidence="2">Cytoplasm</location>
    </subcellularLocation>
</comment>
<evidence type="ECO:0000313" key="11">
    <source>
        <dbReference type="EMBL" id="PAA61395.1"/>
    </source>
</evidence>